<name>A0A109JUQ9_9HYPH</name>
<organism evidence="1 2">
    <name type="scientific">Rhizobium altiplani</name>
    <dbReference type="NCBI Taxonomy" id="1864509"/>
    <lineage>
        <taxon>Bacteria</taxon>
        <taxon>Pseudomonadati</taxon>
        <taxon>Pseudomonadota</taxon>
        <taxon>Alphaproteobacteria</taxon>
        <taxon>Hyphomicrobiales</taxon>
        <taxon>Rhizobiaceae</taxon>
        <taxon>Rhizobium/Agrobacterium group</taxon>
        <taxon>Rhizobium</taxon>
    </lineage>
</organism>
<protein>
    <submittedName>
        <fullName evidence="1">Uncharacterized protein</fullName>
    </submittedName>
</protein>
<gene>
    <name evidence="1" type="ORF">AS026_37655</name>
</gene>
<reference evidence="1 2" key="1">
    <citation type="submission" date="2015-11" db="EMBL/GenBank/DDBJ databases">
        <title>Draft Genome Sequence of the Strain BR 10423 (Rhizobium sp.) isolated from nodules of Mimosa pudica.</title>
        <authorList>
            <person name="Barauna A.C."/>
            <person name="Zilli J.E."/>
            <person name="Simoes-Araujo J.L."/>
            <person name="Reis V.M."/>
            <person name="James E.K."/>
            <person name="Reis F.B.Jr."/>
            <person name="Rouws L.F."/>
            <person name="Passos S.R."/>
            <person name="Gois S.R."/>
        </authorList>
    </citation>
    <scope>NUCLEOTIDE SEQUENCE [LARGE SCALE GENOMIC DNA]</scope>
    <source>
        <strain evidence="1 2">BR10423</strain>
    </source>
</reference>
<evidence type="ECO:0000313" key="2">
    <source>
        <dbReference type="Proteomes" id="UP000068164"/>
    </source>
</evidence>
<accession>A0A109JUQ9</accession>
<evidence type="ECO:0000313" key="1">
    <source>
        <dbReference type="EMBL" id="KWV55290.1"/>
    </source>
</evidence>
<dbReference type="Proteomes" id="UP000068164">
    <property type="component" value="Unassembled WGS sequence"/>
</dbReference>
<keyword evidence="2" id="KW-1185">Reference proteome</keyword>
<dbReference type="AlphaFoldDB" id="A0A109JUQ9"/>
<proteinExistence type="predicted"/>
<dbReference type="EMBL" id="LNCD01000052">
    <property type="protein sequence ID" value="KWV55290.1"/>
    <property type="molecule type" value="Genomic_DNA"/>
</dbReference>
<comment type="caution">
    <text evidence="1">The sequence shown here is derived from an EMBL/GenBank/DDBJ whole genome shotgun (WGS) entry which is preliminary data.</text>
</comment>
<sequence>MALSNVKLWRLLNKLRLSPTAAVGRNAKDQGSLLQSPGKFVIVIPRNRTQRSAICKTSRRAA</sequence>